<sequence length="35" mass="3906">MVSLLSSSFPSEHTNGQRTMWSLLTNPSGRRRGQS</sequence>
<reference evidence="2" key="2">
    <citation type="journal article" date="2015" name="Fish Shellfish Immunol.">
        <title>Early steps in the European eel (Anguilla anguilla)-Vibrio vulnificus interaction in the gills: Role of the RtxA13 toxin.</title>
        <authorList>
            <person name="Callol A."/>
            <person name="Pajuelo D."/>
            <person name="Ebbesson L."/>
            <person name="Teles M."/>
            <person name="MacKenzie S."/>
            <person name="Amaro C."/>
        </authorList>
    </citation>
    <scope>NUCLEOTIDE SEQUENCE</scope>
</reference>
<organism evidence="2">
    <name type="scientific">Anguilla anguilla</name>
    <name type="common">European freshwater eel</name>
    <name type="synonym">Muraena anguilla</name>
    <dbReference type="NCBI Taxonomy" id="7936"/>
    <lineage>
        <taxon>Eukaryota</taxon>
        <taxon>Metazoa</taxon>
        <taxon>Chordata</taxon>
        <taxon>Craniata</taxon>
        <taxon>Vertebrata</taxon>
        <taxon>Euteleostomi</taxon>
        <taxon>Actinopterygii</taxon>
        <taxon>Neopterygii</taxon>
        <taxon>Teleostei</taxon>
        <taxon>Anguilliformes</taxon>
        <taxon>Anguillidae</taxon>
        <taxon>Anguilla</taxon>
    </lineage>
</organism>
<proteinExistence type="predicted"/>
<protein>
    <submittedName>
        <fullName evidence="2">Uncharacterized protein</fullName>
    </submittedName>
</protein>
<name>A0A0E9VP15_ANGAN</name>
<dbReference type="EMBL" id="GBXM01029584">
    <property type="protein sequence ID" value="JAH78993.1"/>
    <property type="molecule type" value="Transcribed_RNA"/>
</dbReference>
<feature type="compositionally biased region" description="Polar residues" evidence="1">
    <location>
        <begin position="1"/>
        <end position="28"/>
    </location>
</feature>
<reference evidence="2" key="1">
    <citation type="submission" date="2014-11" db="EMBL/GenBank/DDBJ databases">
        <authorList>
            <person name="Amaro Gonzalez C."/>
        </authorList>
    </citation>
    <scope>NUCLEOTIDE SEQUENCE</scope>
</reference>
<evidence type="ECO:0000313" key="2">
    <source>
        <dbReference type="EMBL" id="JAH78993.1"/>
    </source>
</evidence>
<accession>A0A0E9VP15</accession>
<dbReference type="AlphaFoldDB" id="A0A0E9VP15"/>
<feature type="region of interest" description="Disordered" evidence="1">
    <location>
        <begin position="1"/>
        <end position="35"/>
    </location>
</feature>
<evidence type="ECO:0000256" key="1">
    <source>
        <dbReference type="SAM" id="MobiDB-lite"/>
    </source>
</evidence>